<evidence type="ECO:0000259" key="1">
    <source>
        <dbReference type="Pfam" id="PF01370"/>
    </source>
</evidence>
<dbReference type="PANTHER" id="PTHR43245">
    <property type="entry name" value="BIFUNCTIONAL POLYMYXIN RESISTANCE PROTEIN ARNA"/>
    <property type="match status" value="1"/>
</dbReference>
<name>A0A377FRD4_9BACL</name>
<feature type="domain" description="NAD-dependent epimerase/dehydratase" evidence="1">
    <location>
        <begin position="4"/>
        <end position="204"/>
    </location>
</feature>
<reference evidence="2 3" key="1">
    <citation type="submission" date="2018-06" db="EMBL/GenBank/DDBJ databases">
        <authorList>
            <consortium name="Pathogen Informatics"/>
            <person name="Doyle S."/>
        </authorList>
    </citation>
    <scope>NUCLEOTIDE SEQUENCE [LARGE SCALE GENOMIC DNA]</scope>
    <source>
        <strain evidence="2 3">NCTC13163</strain>
    </source>
</reference>
<dbReference type="Proteomes" id="UP000254060">
    <property type="component" value="Unassembled WGS sequence"/>
</dbReference>
<dbReference type="STRING" id="1397694.GCA_000702585_01119"/>
<dbReference type="InterPro" id="IPR001509">
    <property type="entry name" value="Epimerase_deHydtase"/>
</dbReference>
<protein>
    <submittedName>
        <fullName evidence="2">UDP-galactose-4-epimerase</fullName>
    </submittedName>
</protein>
<dbReference type="EMBL" id="UGGP01000001">
    <property type="protein sequence ID" value="STO07258.1"/>
    <property type="molecule type" value="Genomic_DNA"/>
</dbReference>
<dbReference type="Pfam" id="PF01370">
    <property type="entry name" value="Epimerase"/>
    <property type="match status" value="1"/>
</dbReference>
<dbReference type="PANTHER" id="PTHR43245:SF58">
    <property type="entry name" value="BLL5923 PROTEIN"/>
    <property type="match status" value="1"/>
</dbReference>
<dbReference type="InterPro" id="IPR050177">
    <property type="entry name" value="Lipid_A_modif_metabolic_enz"/>
</dbReference>
<dbReference type="OrthoDB" id="9808602at2"/>
<sequence length="291" mass="32553">MRQVLITGANSYVGNAFKQWIEANYADDIQVDTVGMKNGEWKEKSFVGYDVILHAAGIAHVSTDKSMEDLYYKVNTDLTAEVAAKAKRDGVCQFIFLSSMIVYGDASNAQMITKDTEPKPTSFYGNSKLQAEKKLEQLADENFLVANVRPPMIYGKGSKGNYIKLAGLARKVPLFPDYPNRRSMIHVDNLSEFLTLLILHEDNGTFHPQNADYVCTSELVKTIGSVHGNQVRTTGLFNGVIGTLVDKNVTMNKLFGDFAYAKELSAYPHDYHVRDFFDSIVQTERHEPSSK</sequence>
<accession>A0A377FRD4</accession>
<gene>
    <name evidence="2" type="ORF">NCTC13163_00603</name>
</gene>
<evidence type="ECO:0000313" key="3">
    <source>
        <dbReference type="Proteomes" id="UP000254060"/>
    </source>
</evidence>
<dbReference type="InterPro" id="IPR036291">
    <property type="entry name" value="NAD(P)-bd_dom_sf"/>
</dbReference>
<dbReference type="AlphaFoldDB" id="A0A377FRD4"/>
<proteinExistence type="predicted"/>
<organism evidence="2 3">
    <name type="scientific">Exiguobacterium aurantiacum</name>
    <dbReference type="NCBI Taxonomy" id="33987"/>
    <lineage>
        <taxon>Bacteria</taxon>
        <taxon>Bacillati</taxon>
        <taxon>Bacillota</taxon>
        <taxon>Bacilli</taxon>
        <taxon>Bacillales</taxon>
        <taxon>Bacillales Family XII. Incertae Sedis</taxon>
        <taxon>Exiguobacterium</taxon>
    </lineage>
</organism>
<dbReference type="SUPFAM" id="SSF51735">
    <property type="entry name" value="NAD(P)-binding Rossmann-fold domains"/>
    <property type="match status" value="1"/>
</dbReference>
<dbReference type="Gene3D" id="3.40.50.720">
    <property type="entry name" value="NAD(P)-binding Rossmann-like Domain"/>
    <property type="match status" value="1"/>
</dbReference>
<dbReference type="RefSeq" id="WP_029334373.1">
    <property type="nucleotide sequence ID" value="NZ_UGGP01000001.1"/>
</dbReference>
<evidence type="ECO:0000313" key="2">
    <source>
        <dbReference type="EMBL" id="STO07258.1"/>
    </source>
</evidence>